<evidence type="ECO:0000313" key="2">
    <source>
        <dbReference type="EMBL" id="TVU41206.1"/>
    </source>
</evidence>
<organism evidence="2 3">
    <name type="scientific">Eragrostis curvula</name>
    <name type="common">weeping love grass</name>
    <dbReference type="NCBI Taxonomy" id="38414"/>
    <lineage>
        <taxon>Eukaryota</taxon>
        <taxon>Viridiplantae</taxon>
        <taxon>Streptophyta</taxon>
        <taxon>Embryophyta</taxon>
        <taxon>Tracheophyta</taxon>
        <taxon>Spermatophyta</taxon>
        <taxon>Magnoliopsida</taxon>
        <taxon>Liliopsida</taxon>
        <taxon>Poales</taxon>
        <taxon>Poaceae</taxon>
        <taxon>PACMAD clade</taxon>
        <taxon>Chloridoideae</taxon>
        <taxon>Eragrostideae</taxon>
        <taxon>Eragrostidinae</taxon>
        <taxon>Eragrostis</taxon>
    </lineage>
</organism>
<sequence length="172" mass="18608">MELRTGCEQLSPPAAGTDAVARRSASGRRSIGLLFIGKKTSSDMSPAIHSLSTAFITTHHQFRLGDRQHRQAGQSSGEGGACQAHRRRPCGLAGALHISCASGAETEHDTRNRVFSPFFRKTELSPHAWETPGMDKLQSSILQPPEDSMELLSVVLPQLSRAMPVLSGWHLG</sequence>
<feature type="region of interest" description="Disordered" evidence="1">
    <location>
        <begin position="1"/>
        <end position="23"/>
    </location>
</feature>
<accession>A0A5J9VZY2</accession>
<keyword evidence="3" id="KW-1185">Reference proteome</keyword>
<gene>
    <name evidence="2" type="ORF">EJB05_14705</name>
</gene>
<dbReference type="EMBL" id="RWGY01000007">
    <property type="protein sequence ID" value="TVU41206.1"/>
    <property type="molecule type" value="Genomic_DNA"/>
</dbReference>
<name>A0A5J9VZY2_9POAL</name>
<protein>
    <submittedName>
        <fullName evidence="2">Uncharacterized protein</fullName>
    </submittedName>
</protein>
<dbReference type="AlphaFoldDB" id="A0A5J9VZY2"/>
<evidence type="ECO:0000313" key="3">
    <source>
        <dbReference type="Proteomes" id="UP000324897"/>
    </source>
</evidence>
<reference evidence="2 3" key="1">
    <citation type="journal article" date="2019" name="Sci. Rep.">
        <title>A high-quality genome of Eragrostis curvula grass provides insights into Poaceae evolution and supports new strategies to enhance forage quality.</title>
        <authorList>
            <person name="Carballo J."/>
            <person name="Santos B.A.C.M."/>
            <person name="Zappacosta D."/>
            <person name="Garbus I."/>
            <person name="Selva J.P."/>
            <person name="Gallo C.A."/>
            <person name="Diaz A."/>
            <person name="Albertini E."/>
            <person name="Caccamo M."/>
            <person name="Echenique V."/>
        </authorList>
    </citation>
    <scope>NUCLEOTIDE SEQUENCE [LARGE SCALE GENOMIC DNA]</scope>
    <source>
        <strain evidence="3">cv. Victoria</strain>
        <tissue evidence="2">Leaf</tissue>
    </source>
</reference>
<evidence type="ECO:0000256" key="1">
    <source>
        <dbReference type="SAM" id="MobiDB-lite"/>
    </source>
</evidence>
<proteinExistence type="predicted"/>
<dbReference type="Gramene" id="TVU41206">
    <property type="protein sequence ID" value="TVU41206"/>
    <property type="gene ID" value="EJB05_14705"/>
</dbReference>
<comment type="caution">
    <text evidence="2">The sequence shown here is derived from an EMBL/GenBank/DDBJ whole genome shotgun (WGS) entry which is preliminary data.</text>
</comment>
<dbReference type="Proteomes" id="UP000324897">
    <property type="component" value="Chromosome 4"/>
</dbReference>
<feature type="non-terminal residue" evidence="2">
    <location>
        <position position="1"/>
    </location>
</feature>